<dbReference type="HOGENOM" id="CLU_1313409_0_0_10"/>
<evidence type="ECO:0000313" key="1">
    <source>
        <dbReference type="EMBL" id="AFL83522.1"/>
    </source>
</evidence>
<gene>
    <name evidence="1" type="ordered locus">Belba_0875</name>
</gene>
<proteinExistence type="predicted"/>
<dbReference type="OrthoDB" id="824893at2"/>
<evidence type="ECO:0000313" key="2">
    <source>
        <dbReference type="Proteomes" id="UP000006050"/>
    </source>
</evidence>
<sequence length="209" mass="23901">MYQAHFSSSIDPNWMISEDDPDNKYIELLGYDREFLISISFEPDENVSKPYFLNFQQMKGAFQRYDYTTFGISCWHASPKETVSTAIELMKMVKINYPNFSPVSHEIYVGLGPVSEMDKVKNDLGGEFMVSDAFGKALVFKKVQFIAQDFDLIETACRIIKNYTSMFQVSEAEFIGGILCNEKAQYLGGLDYKGNFLNEAIFQNLRAIV</sequence>
<keyword evidence="2" id="KW-1185">Reference proteome</keyword>
<dbReference type="EMBL" id="CP003281">
    <property type="protein sequence ID" value="AFL83522.1"/>
    <property type="molecule type" value="Genomic_DNA"/>
</dbReference>
<name>I3Z2Q4_BELBD</name>
<dbReference type="KEGG" id="bbd:Belba_0875"/>
<dbReference type="AlphaFoldDB" id="I3Z2Q4"/>
<dbReference type="RefSeq" id="WP_014771530.1">
    <property type="nucleotide sequence ID" value="NC_018010.1"/>
</dbReference>
<protein>
    <submittedName>
        <fullName evidence="1">Uncharacterized protein</fullName>
    </submittedName>
</protein>
<dbReference type="STRING" id="866536.Belba_0875"/>
<accession>I3Z2Q4</accession>
<dbReference type="Proteomes" id="UP000006050">
    <property type="component" value="Chromosome"/>
</dbReference>
<reference evidence="2" key="1">
    <citation type="submission" date="2012-06" db="EMBL/GenBank/DDBJ databases">
        <title>The complete genome of Belliella baltica DSM 15883.</title>
        <authorList>
            <person name="Lucas S."/>
            <person name="Copeland A."/>
            <person name="Lapidus A."/>
            <person name="Goodwin L."/>
            <person name="Pitluck S."/>
            <person name="Peters L."/>
            <person name="Mikhailova N."/>
            <person name="Davenport K."/>
            <person name="Kyrpides N."/>
            <person name="Mavromatis K."/>
            <person name="Pagani I."/>
            <person name="Ivanova N."/>
            <person name="Ovchinnikova G."/>
            <person name="Zeytun A."/>
            <person name="Detter J.C."/>
            <person name="Han C."/>
            <person name="Land M."/>
            <person name="Hauser L."/>
            <person name="Markowitz V."/>
            <person name="Cheng J.-F."/>
            <person name="Hugenholtz P."/>
            <person name="Woyke T."/>
            <person name="Wu D."/>
            <person name="Tindall B."/>
            <person name="Pomrenke H."/>
            <person name="Brambilla E."/>
            <person name="Klenk H.-P."/>
            <person name="Eisen J.A."/>
        </authorList>
    </citation>
    <scope>NUCLEOTIDE SEQUENCE [LARGE SCALE GENOMIC DNA]</scope>
    <source>
        <strain evidence="2">DSM 15883 / CIP 108006 / LMG 21964 / BA134</strain>
    </source>
</reference>
<organism evidence="1 2">
    <name type="scientific">Belliella baltica (strain DSM 15883 / CIP 108006 / LMG 21964 / BA134)</name>
    <dbReference type="NCBI Taxonomy" id="866536"/>
    <lineage>
        <taxon>Bacteria</taxon>
        <taxon>Pseudomonadati</taxon>
        <taxon>Bacteroidota</taxon>
        <taxon>Cytophagia</taxon>
        <taxon>Cytophagales</taxon>
        <taxon>Cyclobacteriaceae</taxon>
        <taxon>Belliella</taxon>
    </lineage>
</organism>